<reference evidence="3" key="1">
    <citation type="submission" date="2020-10" db="EMBL/GenBank/DDBJ databases">
        <title>High-Quality Genome Resource of Clonostachys rosea strain S41 by Oxford Nanopore Long-Read Sequencing.</title>
        <authorList>
            <person name="Wang H."/>
        </authorList>
    </citation>
    <scope>NUCLEOTIDE SEQUENCE</scope>
    <source>
        <strain evidence="3">S41</strain>
    </source>
</reference>
<dbReference type="PIRSF" id="PIRSF500176">
    <property type="entry name" value="L_ASNase"/>
    <property type="match status" value="1"/>
</dbReference>
<dbReference type="InterPro" id="IPR036152">
    <property type="entry name" value="Asp/glu_Ase-like_sf"/>
</dbReference>
<dbReference type="InterPro" id="IPR006034">
    <property type="entry name" value="Asparaginase/glutaminase-like"/>
</dbReference>
<evidence type="ECO:0000313" key="3">
    <source>
        <dbReference type="EMBL" id="KAF9744106.1"/>
    </source>
</evidence>
<dbReference type="PIRSF" id="PIRSF001220">
    <property type="entry name" value="L-ASNase_gatD"/>
    <property type="match status" value="1"/>
</dbReference>
<gene>
    <name evidence="3" type="ORF">IM811_005686</name>
</gene>
<protein>
    <recommendedName>
        <fullName evidence="1">asparaginase</fullName>
        <ecNumber evidence="1">3.5.1.1</ecNumber>
    </recommendedName>
</protein>
<dbReference type="SUPFAM" id="SSF53774">
    <property type="entry name" value="Glutaminase/Asparaginase"/>
    <property type="match status" value="1"/>
</dbReference>
<dbReference type="GO" id="GO:0004067">
    <property type="term" value="F:asparaginase activity"/>
    <property type="evidence" value="ECO:0007669"/>
    <property type="project" value="UniProtKB-EC"/>
</dbReference>
<proteinExistence type="predicted"/>
<dbReference type="Gene3D" id="3.40.50.40">
    <property type="match status" value="1"/>
</dbReference>
<name>A0A8H7K1R6_BIOOC</name>
<dbReference type="InterPro" id="IPR027473">
    <property type="entry name" value="L-asparaginase_C"/>
</dbReference>
<comment type="caution">
    <text evidence="3">The sequence shown here is derived from an EMBL/GenBank/DDBJ whole genome shotgun (WGS) entry which is preliminary data.</text>
</comment>
<dbReference type="Pfam" id="PF17763">
    <property type="entry name" value="Asparaginase_C"/>
    <property type="match status" value="1"/>
</dbReference>
<sequence>MALEAIVNTKPEAVVAAGVGDGWFPEDATAVLEDAAAQGILIVIAARSGKIARATLKEWQIPCYDLDYPKCLALMKVALGANYNGEDIRVVLDGRGDEVVYEQGGKYSEGMSTLNAFEMSL</sequence>
<dbReference type="AlphaFoldDB" id="A0A8H7K1R6"/>
<evidence type="ECO:0000259" key="2">
    <source>
        <dbReference type="Pfam" id="PF17763"/>
    </source>
</evidence>
<dbReference type="EC" id="3.5.1.1" evidence="1"/>
<dbReference type="EMBL" id="JADCTT010000015">
    <property type="protein sequence ID" value="KAF9744106.1"/>
    <property type="molecule type" value="Genomic_DNA"/>
</dbReference>
<evidence type="ECO:0000256" key="1">
    <source>
        <dbReference type="ARBA" id="ARBA00012920"/>
    </source>
</evidence>
<feature type="domain" description="Asparaginase/glutaminase C-terminal" evidence="2">
    <location>
        <begin position="2"/>
        <end position="90"/>
    </location>
</feature>
<accession>A0A8H7K1R6</accession>
<dbReference type="GO" id="GO:0009066">
    <property type="term" value="P:aspartate family amino acid metabolic process"/>
    <property type="evidence" value="ECO:0007669"/>
    <property type="project" value="UniProtKB-ARBA"/>
</dbReference>
<dbReference type="Proteomes" id="UP000616885">
    <property type="component" value="Unassembled WGS sequence"/>
</dbReference>
<dbReference type="InterPro" id="IPR040919">
    <property type="entry name" value="Asparaginase_C"/>
</dbReference>
<evidence type="ECO:0000313" key="4">
    <source>
        <dbReference type="Proteomes" id="UP000616885"/>
    </source>
</evidence>
<organism evidence="3 4">
    <name type="scientific">Bionectria ochroleuca</name>
    <name type="common">Gliocladium roseum</name>
    <dbReference type="NCBI Taxonomy" id="29856"/>
    <lineage>
        <taxon>Eukaryota</taxon>
        <taxon>Fungi</taxon>
        <taxon>Dikarya</taxon>
        <taxon>Ascomycota</taxon>
        <taxon>Pezizomycotina</taxon>
        <taxon>Sordariomycetes</taxon>
        <taxon>Hypocreomycetidae</taxon>
        <taxon>Hypocreales</taxon>
        <taxon>Bionectriaceae</taxon>
        <taxon>Clonostachys</taxon>
    </lineage>
</organism>